<name>F2K051_MARM1</name>
<organism evidence="1 2">
    <name type="scientific">Marinomonas mediterranea (strain ATCC 700492 / JCM 21426 / NBRC 103028 / MMB-1)</name>
    <dbReference type="NCBI Taxonomy" id="717774"/>
    <lineage>
        <taxon>Bacteria</taxon>
        <taxon>Pseudomonadati</taxon>
        <taxon>Pseudomonadota</taxon>
        <taxon>Gammaproteobacteria</taxon>
        <taxon>Oceanospirillales</taxon>
        <taxon>Oceanospirillaceae</taxon>
        <taxon>Marinomonas</taxon>
    </lineage>
</organism>
<dbReference type="Pfam" id="PF20553">
    <property type="entry name" value="Methyltransf_35"/>
    <property type="match status" value="1"/>
</dbReference>
<protein>
    <submittedName>
        <fullName evidence="1">Uncharacterized protein</fullName>
    </submittedName>
</protein>
<dbReference type="KEGG" id="mme:Marme_4058"/>
<dbReference type="Proteomes" id="UP000001062">
    <property type="component" value="Chromosome"/>
</dbReference>
<evidence type="ECO:0000313" key="2">
    <source>
        <dbReference type="Proteomes" id="UP000001062"/>
    </source>
</evidence>
<dbReference type="OrthoDB" id="9181262at2"/>
<dbReference type="EMBL" id="CP002583">
    <property type="protein sequence ID" value="ADZ93265.1"/>
    <property type="molecule type" value="Genomic_DNA"/>
</dbReference>
<dbReference type="PATRIC" id="fig|717774.3.peg.4190"/>
<dbReference type="RefSeq" id="WP_013663167.1">
    <property type="nucleotide sequence ID" value="NC_015276.1"/>
</dbReference>
<dbReference type="STRING" id="717774.Marme_4058"/>
<dbReference type="HOGENOM" id="CLU_074554_0_0_6"/>
<sequence length="323" mass="37135">MSGGSVPYHLRTNKAIERRIFFDLLGNLALGRDLKNYKYISLGGPMLADHQALHHELGLTKLVSIERDSAVLTRQDFNKPYSCIECWEGATSDYINNFNEDDPVIVWLDYTDTKWGAQINDCVALIENLKEYDIFKVTFNANPDSLKENPSGNELQTFQSKANCTQLSANLTANDVIGMDRFALTISEMFKRATEDALGLDGLEYVPLTQFRYIDNRHQMLTITGIILPEEDDISLSKLLIDSHLESWPYMAQSWEKVQEINVPDITQKERAEINRYLPCQGQDFDLDVLPFKLDRNARKAKAKIENYIKYYRFIPNFQRVIG</sequence>
<dbReference type="AlphaFoldDB" id="F2K051"/>
<accession>F2K051</accession>
<dbReference type="eggNOG" id="ENOG5031JFC">
    <property type="taxonomic scope" value="Bacteria"/>
</dbReference>
<evidence type="ECO:0000313" key="1">
    <source>
        <dbReference type="EMBL" id="ADZ93265.1"/>
    </source>
</evidence>
<dbReference type="InterPro" id="IPR046788">
    <property type="entry name" value="Methyltransf_35"/>
</dbReference>
<gene>
    <name evidence="1" type="ordered locus">Marme_4058</name>
</gene>
<proteinExistence type="predicted"/>
<reference evidence="1 2" key="1">
    <citation type="journal article" date="2012" name="Stand. Genomic Sci.">
        <title>Complete genome sequence of the melanogenic marine bacterium Marinomonas mediterranea type strain (MMB-1(T)).</title>
        <authorList>
            <person name="Lucas-Elio P."/>
            <person name="Goodwin L."/>
            <person name="Woyke T."/>
            <person name="Pitluck S."/>
            <person name="Nolan M."/>
            <person name="Kyrpides N.C."/>
            <person name="Detter J.C."/>
            <person name="Copeland A."/>
            <person name="Teshima H."/>
            <person name="Bruce D."/>
            <person name="Detter C."/>
            <person name="Tapia R."/>
            <person name="Han S."/>
            <person name="Land M.L."/>
            <person name="Ivanova N."/>
            <person name="Mikhailova N."/>
            <person name="Johnston A.W."/>
            <person name="Sanchez-Amat A."/>
        </authorList>
    </citation>
    <scope>NUCLEOTIDE SEQUENCE [LARGE SCALE GENOMIC DNA]</scope>
    <source>
        <strain evidence="2">ATCC 700492 / JCM 21426 / NBRC 103028 / MMB-1</strain>
    </source>
</reference>
<keyword evidence="2" id="KW-1185">Reference proteome</keyword>